<feature type="domain" description="Nudix hydrolase" evidence="4">
    <location>
        <begin position="199"/>
        <end position="334"/>
    </location>
</feature>
<protein>
    <submittedName>
        <fullName evidence="5">Nicotinamide-nucleotide adenylyltransferase, NadM family )</fullName>
        <ecNumber evidence="5">2.7.7.1</ecNumber>
        <ecNumber evidence="5">3.6.1.13</ecNumber>
    </submittedName>
</protein>
<dbReference type="InterPro" id="IPR014729">
    <property type="entry name" value="Rossmann-like_a/b/a_fold"/>
</dbReference>
<dbReference type="Gene3D" id="3.40.50.620">
    <property type="entry name" value="HUPs"/>
    <property type="match status" value="1"/>
</dbReference>
<dbReference type="InterPro" id="IPR000086">
    <property type="entry name" value="NUDIX_hydrolase_dom"/>
</dbReference>
<dbReference type="PROSITE" id="PS51462">
    <property type="entry name" value="NUDIX"/>
    <property type="match status" value="1"/>
</dbReference>
<keyword evidence="1 5" id="KW-0808">Transferase</keyword>
<sequence>MRYDYLIFIGRFQPFHTGHEQVIRQALKLSDRVIVLVGSAYQPRTVRNPWDFNEREALLRSAFSTQENRKILTFPLLDYTYNEALWIKSVQQIVSGVVHSKIASKPRIGLIGHQKDGSSNYLTQFPQWERIEVENYENISSTNIRKRYFNNQEFTNSLNSNIAIALEKFKTTKAFEQVANEFHFVKKYKSAWENAPYTPMFITVDAVVVQSGHILLIERKAQPGKGLMALPGGFLDANETLKTAVIRELREETRIKVPAPVLAGSISKTAVFDDPYRSARGRTVTHAYLIELQGDKLPKVKGGDDASKPFWVPFAEVQPEMMFEDHFHIIQAMVG</sequence>
<dbReference type="NCBIfam" id="NF003788">
    <property type="entry name" value="PRK05379.1-5"/>
    <property type="match status" value="1"/>
</dbReference>
<dbReference type="EC" id="3.6.1.13" evidence="5"/>
<keyword evidence="2 5" id="KW-0548">Nucleotidyltransferase</keyword>
<evidence type="ECO:0000256" key="1">
    <source>
        <dbReference type="ARBA" id="ARBA00022679"/>
    </source>
</evidence>
<name>A0A6S6TW06_9BACT</name>
<gene>
    <name evidence="5" type="ORF">HELGO_WM18472</name>
</gene>
<reference evidence="5" key="1">
    <citation type="submission" date="2020-01" db="EMBL/GenBank/DDBJ databases">
        <authorList>
            <person name="Meier V. D."/>
            <person name="Meier V D."/>
        </authorList>
    </citation>
    <scope>NUCLEOTIDE SEQUENCE</scope>
    <source>
        <strain evidence="5">HLG_WM_MAG_02</strain>
    </source>
</reference>
<dbReference type="NCBIfam" id="NF003786">
    <property type="entry name" value="PRK05379.1-2"/>
    <property type="match status" value="1"/>
</dbReference>
<accession>A0A6S6TW06</accession>
<keyword evidence="3 5" id="KW-0378">Hydrolase</keyword>
<dbReference type="InterPro" id="IPR004821">
    <property type="entry name" value="Cyt_trans-like"/>
</dbReference>
<dbReference type="Gene3D" id="3.90.79.10">
    <property type="entry name" value="Nucleoside Triphosphate Pyrophosphohydrolase"/>
    <property type="match status" value="1"/>
</dbReference>
<dbReference type="InterPro" id="IPR015797">
    <property type="entry name" value="NUDIX_hydrolase-like_dom_sf"/>
</dbReference>
<dbReference type="GO" id="GO:0047631">
    <property type="term" value="F:ADP-ribose diphosphatase activity"/>
    <property type="evidence" value="ECO:0007669"/>
    <property type="project" value="UniProtKB-EC"/>
</dbReference>
<dbReference type="EC" id="2.7.7.1" evidence="5"/>
<dbReference type="SUPFAM" id="SSF55811">
    <property type="entry name" value="Nudix"/>
    <property type="match status" value="1"/>
</dbReference>
<evidence type="ECO:0000256" key="3">
    <source>
        <dbReference type="ARBA" id="ARBA00022801"/>
    </source>
</evidence>
<dbReference type="AlphaFoldDB" id="A0A6S6TW06"/>
<dbReference type="PROSITE" id="PS00893">
    <property type="entry name" value="NUDIX_BOX"/>
    <property type="match status" value="1"/>
</dbReference>
<dbReference type="Pfam" id="PF01467">
    <property type="entry name" value="CTP_transf_like"/>
    <property type="match status" value="1"/>
</dbReference>
<organism evidence="5">
    <name type="scientific">uncultured Sulfurovum sp</name>
    <dbReference type="NCBI Taxonomy" id="269237"/>
    <lineage>
        <taxon>Bacteria</taxon>
        <taxon>Pseudomonadati</taxon>
        <taxon>Campylobacterota</taxon>
        <taxon>Epsilonproteobacteria</taxon>
        <taxon>Campylobacterales</taxon>
        <taxon>Sulfurovaceae</taxon>
        <taxon>Sulfurovum</taxon>
        <taxon>environmental samples</taxon>
    </lineage>
</organism>
<dbReference type="InterPro" id="IPR020084">
    <property type="entry name" value="NUDIX_hydrolase_CS"/>
</dbReference>
<dbReference type="CDD" id="cd18873">
    <property type="entry name" value="NUDIX_NadM_like"/>
    <property type="match status" value="1"/>
</dbReference>
<evidence type="ECO:0000256" key="2">
    <source>
        <dbReference type="ARBA" id="ARBA00022695"/>
    </source>
</evidence>
<dbReference type="PANTHER" id="PTHR21342">
    <property type="entry name" value="PHOSPHOPANTETHEINE ADENYLYLTRANSFERASE"/>
    <property type="match status" value="1"/>
</dbReference>
<proteinExistence type="predicted"/>
<dbReference type="GO" id="GO:0000309">
    <property type="term" value="F:nicotinamide-nucleotide adenylyltransferase activity"/>
    <property type="evidence" value="ECO:0007669"/>
    <property type="project" value="UniProtKB-EC"/>
</dbReference>
<dbReference type="Pfam" id="PF00293">
    <property type="entry name" value="NUDIX"/>
    <property type="match status" value="1"/>
</dbReference>
<dbReference type="NCBIfam" id="TIGR00125">
    <property type="entry name" value="cyt_tran_rel"/>
    <property type="match status" value="1"/>
</dbReference>
<evidence type="ECO:0000259" key="4">
    <source>
        <dbReference type="PROSITE" id="PS51462"/>
    </source>
</evidence>
<evidence type="ECO:0000313" key="5">
    <source>
        <dbReference type="EMBL" id="CAA6818789.1"/>
    </source>
</evidence>
<dbReference type="PANTHER" id="PTHR21342:SF0">
    <property type="entry name" value="BIFUNCTIONAL NMN ADENYLYLTRANSFERASE_NUDIX HYDROLASE"/>
    <property type="match status" value="1"/>
</dbReference>
<dbReference type="EMBL" id="CACVAZ010000118">
    <property type="protein sequence ID" value="CAA6818789.1"/>
    <property type="molecule type" value="Genomic_DNA"/>
</dbReference>
<dbReference type="SUPFAM" id="SSF52374">
    <property type="entry name" value="Nucleotidylyl transferase"/>
    <property type="match status" value="1"/>
</dbReference>